<keyword evidence="3" id="KW-0560">Oxidoreductase</keyword>
<protein>
    <submittedName>
        <fullName evidence="5">Diketogulonate reductase-like aldo/keto reductase</fullName>
    </submittedName>
</protein>
<dbReference type="InterPro" id="IPR023210">
    <property type="entry name" value="NADP_OxRdtase_dom"/>
</dbReference>
<evidence type="ECO:0000313" key="5">
    <source>
        <dbReference type="EMBL" id="NYI68494.1"/>
    </source>
</evidence>
<evidence type="ECO:0000313" key="6">
    <source>
        <dbReference type="Proteomes" id="UP000539111"/>
    </source>
</evidence>
<dbReference type="PROSITE" id="PS00062">
    <property type="entry name" value="ALDOKETO_REDUCTASE_2"/>
    <property type="match status" value="1"/>
</dbReference>
<comment type="similarity">
    <text evidence="1">Belongs to the aldo/keto reductase family.</text>
</comment>
<keyword evidence="6" id="KW-1185">Reference proteome</keyword>
<evidence type="ECO:0000256" key="3">
    <source>
        <dbReference type="ARBA" id="ARBA00023002"/>
    </source>
</evidence>
<dbReference type="InterPro" id="IPR020471">
    <property type="entry name" value="AKR"/>
</dbReference>
<dbReference type="Gene3D" id="3.20.20.100">
    <property type="entry name" value="NADP-dependent oxidoreductase domain"/>
    <property type="match status" value="2"/>
</dbReference>
<dbReference type="AlphaFoldDB" id="A0A7Z0III9"/>
<dbReference type="GO" id="GO:0016616">
    <property type="term" value="F:oxidoreductase activity, acting on the CH-OH group of donors, NAD or NADP as acceptor"/>
    <property type="evidence" value="ECO:0007669"/>
    <property type="project" value="UniProtKB-ARBA"/>
</dbReference>
<evidence type="ECO:0000256" key="2">
    <source>
        <dbReference type="ARBA" id="ARBA00022857"/>
    </source>
</evidence>
<dbReference type="Proteomes" id="UP000539111">
    <property type="component" value="Unassembled WGS sequence"/>
</dbReference>
<accession>A0A7Z0III9</accession>
<dbReference type="RefSeq" id="WP_237248808.1">
    <property type="nucleotide sequence ID" value="NZ_JACBZP010000001.1"/>
</dbReference>
<organism evidence="5 6">
    <name type="scientific">Spelaeicoccus albus</name>
    <dbReference type="NCBI Taxonomy" id="1280376"/>
    <lineage>
        <taxon>Bacteria</taxon>
        <taxon>Bacillati</taxon>
        <taxon>Actinomycetota</taxon>
        <taxon>Actinomycetes</taxon>
        <taxon>Micrococcales</taxon>
        <taxon>Brevibacteriaceae</taxon>
        <taxon>Spelaeicoccus</taxon>
    </lineage>
</organism>
<dbReference type="EMBL" id="JACBZP010000001">
    <property type="protein sequence ID" value="NYI68494.1"/>
    <property type="molecule type" value="Genomic_DNA"/>
</dbReference>
<dbReference type="PANTHER" id="PTHR43827">
    <property type="entry name" value="2,5-DIKETO-D-GLUCONIC ACID REDUCTASE"/>
    <property type="match status" value="1"/>
</dbReference>
<reference evidence="5 6" key="1">
    <citation type="submission" date="2020-07" db="EMBL/GenBank/DDBJ databases">
        <title>Sequencing the genomes of 1000 actinobacteria strains.</title>
        <authorList>
            <person name="Klenk H.-P."/>
        </authorList>
    </citation>
    <scope>NUCLEOTIDE SEQUENCE [LARGE SCALE GENOMIC DNA]</scope>
    <source>
        <strain evidence="5 6">DSM 26341</strain>
    </source>
</reference>
<name>A0A7Z0III9_9MICO</name>
<comment type="caution">
    <text evidence="5">The sequence shown here is derived from an EMBL/GenBank/DDBJ whole genome shotgun (WGS) entry which is preliminary data.</text>
</comment>
<gene>
    <name evidence="5" type="ORF">BJY26_002800</name>
</gene>
<evidence type="ECO:0000256" key="1">
    <source>
        <dbReference type="ARBA" id="ARBA00007905"/>
    </source>
</evidence>
<dbReference type="Pfam" id="PF00248">
    <property type="entry name" value="Aldo_ket_red"/>
    <property type="match status" value="1"/>
</dbReference>
<dbReference type="PANTHER" id="PTHR43827:SF3">
    <property type="entry name" value="NADP-DEPENDENT OXIDOREDUCTASE DOMAIN-CONTAINING PROTEIN"/>
    <property type="match status" value="1"/>
</dbReference>
<keyword evidence="2" id="KW-0521">NADP</keyword>
<evidence type="ECO:0000259" key="4">
    <source>
        <dbReference type="Pfam" id="PF00248"/>
    </source>
</evidence>
<dbReference type="InterPro" id="IPR036812">
    <property type="entry name" value="NAD(P)_OxRdtase_dom_sf"/>
</dbReference>
<dbReference type="SUPFAM" id="SSF51430">
    <property type="entry name" value="NAD(P)-linked oxidoreductase"/>
    <property type="match status" value="1"/>
</dbReference>
<proteinExistence type="inferred from homology"/>
<feature type="domain" description="NADP-dependent oxidoreductase" evidence="4">
    <location>
        <begin position="54"/>
        <end position="129"/>
    </location>
</feature>
<sequence length="156" mass="17071">MIDDDKVADAVKAAIEIGYRNIDTVQVHGNERGVGEGVRTSGVAREELFVSTKLDIGYIDLMLIHAPHPWCDFSDGHLAAWKALKEAHQAGKIRAIGVSNFLQPDLENVLQHGTVAPKAHRSPTEPCERIIPIKGIERAPEPFGSTLTLLSVANYR</sequence>
<dbReference type="InterPro" id="IPR018170">
    <property type="entry name" value="Aldo/ket_reductase_CS"/>
</dbReference>